<reference evidence="2" key="1">
    <citation type="journal article" date="2023" name="Science">
        <title>Genome structures resolve the early diversification of teleost fishes.</title>
        <authorList>
            <person name="Parey E."/>
            <person name="Louis A."/>
            <person name="Montfort J."/>
            <person name="Bouchez O."/>
            <person name="Roques C."/>
            <person name="Iampietro C."/>
            <person name="Lluch J."/>
            <person name="Castinel A."/>
            <person name="Donnadieu C."/>
            <person name="Desvignes T."/>
            <person name="Floi Bucao C."/>
            <person name="Jouanno E."/>
            <person name="Wen M."/>
            <person name="Mejri S."/>
            <person name="Dirks R."/>
            <person name="Jansen H."/>
            <person name="Henkel C."/>
            <person name="Chen W.J."/>
            <person name="Zahm M."/>
            <person name="Cabau C."/>
            <person name="Klopp C."/>
            <person name="Thompson A.W."/>
            <person name="Robinson-Rechavi M."/>
            <person name="Braasch I."/>
            <person name="Lecointre G."/>
            <person name="Bobe J."/>
            <person name="Postlethwait J.H."/>
            <person name="Berthelot C."/>
            <person name="Roest Crollius H."/>
            <person name="Guiguen Y."/>
        </authorList>
    </citation>
    <scope>NUCLEOTIDE SEQUENCE</scope>
    <source>
        <strain evidence="2">NC1722</strain>
    </source>
</reference>
<gene>
    <name evidence="2" type="ORF">AAFF_G00419960</name>
</gene>
<sequence length="77" mass="8269">MPSLRTPEPGPGVTECSGATWPVQSSLIHRHSDERPSKPSHKGHLAPESQTRFNHSIPGVFGNPPLSKQHINTAAKG</sequence>
<comment type="caution">
    <text evidence="2">The sequence shown here is derived from an EMBL/GenBank/DDBJ whole genome shotgun (WGS) entry which is preliminary data.</text>
</comment>
<keyword evidence="3" id="KW-1185">Reference proteome</keyword>
<organism evidence="2 3">
    <name type="scientific">Aldrovandia affinis</name>
    <dbReference type="NCBI Taxonomy" id="143900"/>
    <lineage>
        <taxon>Eukaryota</taxon>
        <taxon>Metazoa</taxon>
        <taxon>Chordata</taxon>
        <taxon>Craniata</taxon>
        <taxon>Vertebrata</taxon>
        <taxon>Euteleostomi</taxon>
        <taxon>Actinopterygii</taxon>
        <taxon>Neopterygii</taxon>
        <taxon>Teleostei</taxon>
        <taxon>Notacanthiformes</taxon>
        <taxon>Halosauridae</taxon>
        <taxon>Aldrovandia</taxon>
    </lineage>
</organism>
<dbReference type="AlphaFoldDB" id="A0AAD7SA78"/>
<feature type="region of interest" description="Disordered" evidence="1">
    <location>
        <begin position="29"/>
        <end position="77"/>
    </location>
</feature>
<dbReference type="EMBL" id="JAINUG010000088">
    <property type="protein sequence ID" value="KAJ8398799.1"/>
    <property type="molecule type" value="Genomic_DNA"/>
</dbReference>
<dbReference type="Proteomes" id="UP001221898">
    <property type="component" value="Unassembled WGS sequence"/>
</dbReference>
<evidence type="ECO:0000256" key="1">
    <source>
        <dbReference type="SAM" id="MobiDB-lite"/>
    </source>
</evidence>
<evidence type="ECO:0000313" key="2">
    <source>
        <dbReference type="EMBL" id="KAJ8398799.1"/>
    </source>
</evidence>
<accession>A0AAD7SA78</accession>
<evidence type="ECO:0000313" key="3">
    <source>
        <dbReference type="Proteomes" id="UP001221898"/>
    </source>
</evidence>
<protein>
    <submittedName>
        <fullName evidence="2">Uncharacterized protein</fullName>
    </submittedName>
</protein>
<name>A0AAD7SA78_9TELE</name>
<proteinExistence type="predicted"/>